<reference evidence="1" key="1">
    <citation type="journal article" date="2015" name="Nature">
        <title>Complex archaea that bridge the gap between prokaryotes and eukaryotes.</title>
        <authorList>
            <person name="Spang A."/>
            <person name="Saw J.H."/>
            <person name="Jorgensen S.L."/>
            <person name="Zaremba-Niedzwiedzka K."/>
            <person name="Martijn J."/>
            <person name="Lind A.E."/>
            <person name="van Eijk R."/>
            <person name="Schleper C."/>
            <person name="Guy L."/>
            <person name="Ettema T.J."/>
        </authorList>
    </citation>
    <scope>NUCLEOTIDE SEQUENCE</scope>
</reference>
<dbReference type="AlphaFoldDB" id="A0A0F9KQX7"/>
<proteinExistence type="predicted"/>
<dbReference type="EMBL" id="LAZR01014362">
    <property type="protein sequence ID" value="KKM17820.1"/>
    <property type="molecule type" value="Genomic_DNA"/>
</dbReference>
<comment type="caution">
    <text evidence="1">The sequence shown here is derived from an EMBL/GenBank/DDBJ whole genome shotgun (WGS) entry which is preliminary data.</text>
</comment>
<name>A0A0F9KQX7_9ZZZZ</name>
<gene>
    <name evidence="1" type="ORF">LCGC14_1671900</name>
</gene>
<accession>A0A0F9KQX7</accession>
<organism evidence="1">
    <name type="scientific">marine sediment metagenome</name>
    <dbReference type="NCBI Taxonomy" id="412755"/>
    <lineage>
        <taxon>unclassified sequences</taxon>
        <taxon>metagenomes</taxon>
        <taxon>ecological metagenomes</taxon>
    </lineage>
</organism>
<sequence length="123" mass="13684">MHSRETQTRALELYAETFSTYKAADRMALEGTEVHPDSISRWAREVDGLTGRMRQEQKDKLADTWFEVAQVGADRMVSVIETLPDNQVAVPAAIATDKALKLTEETPTHQGSRITVLVGVKVD</sequence>
<protein>
    <submittedName>
        <fullName evidence="1">Uncharacterized protein</fullName>
    </submittedName>
</protein>
<evidence type="ECO:0000313" key="1">
    <source>
        <dbReference type="EMBL" id="KKM17820.1"/>
    </source>
</evidence>